<feature type="chain" id="PRO_5037758142" evidence="1">
    <location>
        <begin position="27"/>
        <end position="806"/>
    </location>
</feature>
<gene>
    <name evidence="2" type="ORF">JIN84_05605</name>
</gene>
<dbReference type="NCBIfam" id="TIGR04393">
    <property type="entry name" value="rpt_T5SS_PEPC"/>
    <property type="match status" value="1"/>
</dbReference>
<organism evidence="2 3">
    <name type="scientific">Luteolibacter yonseiensis</name>
    <dbReference type="NCBI Taxonomy" id="1144680"/>
    <lineage>
        <taxon>Bacteria</taxon>
        <taxon>Pseudomonadati</taxon>
        <taxon>Verrucomicrobiota</taxon>
        <taxon>Verrucomicrobiia</taxon>
        <taxon>Verrucomicrobiales</taxon>
        <taxon>Verrucomicrobiaceae</taxon>
        <taxon>Luteolibacter</taxon>
    </lineage>
</organism>
<proteinExistence type="predicted"/>
<sequence>MKPILRSSACQFSLALIFMSMGAATAASIDSASSGNWNATATWSGGVVPQTGAGDNAGILTGHTVMYTNGAPFAGLNGSNDFGVGNGNSIDINGGVLSQAEGGWWVRIGHKGVGTLNINDGRFHVTDSTGGGTNLQVGVEAGGNGTIKVGDNTGAAGSAVLNLRDRVDLSANGGAFSLNLAPSADTVGVVTINSDGILEGDQKTWNGTAVALNPHVRIGQSTSPLQSVLKVNAGGQFNARGNVEIGAQGGAKGLLHLDGVAARMDMSEGELTVGFTGTGAMTVENSAVFSRSNTVEARTDLYVGRNGTGNGTVTIASGGEFRRESGDNIGDLRVGYDGTGVLNVEAGGLYHNNSGNWDWLGQNTSGNGTVNVNGGVYEITSGSNIVVGGNGTGTFHHNSGTTNLSGVRAGVTNGTGLITIGGGTFTSRGGFYLGGDSTTSAGTGSATVNQTGGELRVGGSLVVGIAAGHTGTYNLNGGTVVHTGSDISVAESGSGTMTIAAGGTLTDTSTTAGIFYVGRNEGSSGTLIVNGTLTKSGSPNAIRVGNGNGDGVDNTTATGLLGGTGSISSEGGVRIGSFGTLTAGLSTSVGVLGLTGNLSFSLGGKVHVDLDGATADRVNITGNIDLVADAFTFNVLSAPTAASYVLAKYTGDLTGTLSGVNVPSGYTLTHDTSAKEILLTLQSESGYSAFMDQFTGLGAEDKLPGADPDGDGLSNLVEYALAGLNPTTADTSPGTLVNGVISFTKRDIAVANGDVEYVIEESTTLGLAPDPWAPVASYITNDATTISALIPAGSEKHFARLSIIGD</sequence>
<feature type="signal peptide" evidence="1">
    <location>
        <begin position="1"/>
        <end position="26"/>
    </location>
</feature>
<dbReference type="InterPro" id="IPR030895">
    <property type="entry name" value="T5SS_PEPC_rpt"/>
</dbReference>
<keyword evidence="3" id="KW-1185">Reference proteome</keyword>
<dbReference type="EMBL" id="JAENIK010000005">
    <property type="protein sequence ID" value="MBK1815076.1"/>
    <property type="molecule type" value="Genomic_DNA"/>
</dbReference>
<dbReference type="Proteomes" id="UP000600139">
    <property type="component" value="Unassembled WGS sequence"/>
</dbReference>
<evidence type="ECO:0000256" key="1">
    <source>
        <dbReference type="SAM" id="SignalP"/>
    </source>
</evidence>
<dbReference type="AlphaFoldDB" id="A0A934VAP2"/>
<name>A0A934VAP2_9BACT</name>
<reference evidence="2" key="1">
    <citation type="submission" date="2021-01" db="EMBL/GenBank/DDBJ databases">
        <title>Modified the classification status of verrucomicrobia.</title>
        <authorList>
            <person name="Feng X."/>
        </authorList>
    </citation>
    <scope>NUCLEOTIDE SEQUENCE</scope>
    <source>
        <strain evidence="2">JCM 18052</strain>
    </source>
</reference>
<dbReference type="RefSeq" id="WP_200350046.1">
    <property type="nucleotide sequence ID" value="NZ_BAABHZ010000005.1"/>
</dbReference>
<protein>
    <submittedName>
        <fullName evidence="2">Uncharacterized protein</fullName>
    </submittedName>
</protein>
<evidence type="ECO:0000313" key="3">
    <source>
        <dbReference type="Proteomes" id="UP000600139"/>
    </source>
</evidence>
<keyword evidence="1" id="KW-0732">Signal</keyword>
<evidence type="ECO:0000313" key="2">
    <source>
        <dbReference type="EMBL" id="MBK1815076.1"/>
    </source>
</evidence>
<comment type="caution">
    <text evidence="2">The sequence shown here is derived from an EMBL/GenBank/DDBJ whole genome shotgun (WGS) entry which is preliminary data.</text>
</comment>
<accession>A0A934VAP2</accession>